<accession>A0ABQ9VI13</accession>
<evidence type="ECO:0000313" key="2">
    <source>
        <dbReference type="Proteomes" id="UP001266305"/>
    </source>
</evidence>
<dbReference type="InterPro" id="IPR011042">
    <property type="entry name" value="6-blade_b-propeller_TolB-like"/>
</dbReference>
<dbReference type="SMART" id="SM00135">
    <property type="entry name" value="LY"/>
    <property type="match status" value="1"/>
</dbReference>
<dbReference type="InterPro" id="IPR000033">
    <property type="entry name" value="LDLR_classB_rpt"/>
</dbReference>
<dbReference type="EMBL" id="JASSZA010000006">
    <property type="protein sequence ID" value="KAK2108988.1"/>
    <property type="molecule type" value="Genomic_DNA"/>
</dbReference>
<proteinExistence type="predicted"/>
<dbReference type="Gene3D" id="2.120.10.30">
    <property type="entry name" value="TolB, C-terminal domain"/>
    <property type="match status" value="1"/>
</dbReference>
<sequence length="136" mass="14785">MVEEAGQGCQKYLDKDLFVICSLYSLSQSPGTAGRIVCRSLSIDYVENKLYWISSGNGTINRCNLDGGNLEVIESMKEELTKATALTIMVNTKLTELNAINTVSKNGADTQRTPVVTSGFVIIYAGNIELLRKGLS</sequence>
<dbReference type="Proteomes" id="UP001266305">
    <property type="component" value="Unassembled WGS sequence"/>
</dbReference>
<comment type="caution">
    <text evidence="1">The sequence shown here is derived from an EMBL/GenBank/DDBJ whole genome shotgun (WGS) entry which is preliminary data.</text>
</comment>
<name>A0ABQ9VI13_SAGOE</name>
<reference evidence="1 2" key="1">
    <citation type="submission" date="2023-05" db="EMBL/GenBank/DDBJ databases">
        <title>B98-5 Cell Line De Novo Hybrid Assembly: An Optical Mapping Approach.</title>
        <authorList>
            <person name="Kananen K."/>
            <person name="Auerbach J.A."/>
            <person name="Kautto E."/>
            <person name="Blachly J.S."/>
        </authorList>
    </citation>
    <scope>NUCLEOTIDE SEQUENCE [LARGE SCALE GENOMIC DNA]</scope>
    <source>
        <strain evidence="1">B95-8</strain>
        <tissue evidence="1">Cell line</tissue>
    </source>
</reference>
<organism evidence="1 2">
    <name type="scientific">Saguinus oedipus</name>
    <name type="common">Cotton-top tamarin</name>
    <name type="synonym">Oedipomidas oedipus</name>
    <dbReference type="NCBI Taxonomy" id="9490"/>
    <lineage>
        <taxon>Eukaryota</taxon>
        <taxon>Metazoa</taxon>
        <taxon>Chordata</taxon>
        <taxon>Craniata</taxon>
        <taxon>Vertebrata</taxon>
        <taxon>Euteleostomi</taxon>
        <taxon>Mammalia</taxon>
        <taxon>Eutheria</taxon>
        <taxon>Euarchontoglires</taxon>
        <taxon>Primates</taxon>
        <taxon>Haplorrhini</taxon>
        <taxon>Platyrrhini</taxon>
        <taxon>Cebidae</taxon>
        <taxon>Callitrichinae</taxon>
        <taxon>Saguinus</taxon>
    </lineage>
</organism>
<dbReference type="SUPFAM" id="SSF63825">
    <property type="entry name" value="YWTD domain"/>
    <property type="match status" value="1"/>
</dbReference>
<gene>
    <name evidence="1" type="ORF">P7K49_014153</name>
</gene>
<protein>
    <submittedName>
        <fullName evidence="1">Uncharacterized protein</fullName>
    </submittedName>
</protein>
<keyword evidence="2" id="KW-1185">Reference proteome</keyword>
<evidence type="ECO:0000313" key="1">
    <source>
        <dbReference type="EMBL" id="KAK2108988.1"/>
    </source>
</evidence>